<dbReference type="InterPro" id="IPR013098">
    <property type="entry name" value="Ig_I-set"/>
</dbReference>
<feature type="non-terminal residue" evidence="3">
    <location>
        <position position="427"/>
    </location>
</feature>
<keyword evidence="1" id="KW-0393">Immunoglobulin domain</keyword>
<dbReference type="Proteomes" id="UP000076858">
    <property type="component" value="Unassembled WGS sequence"/>
</dbReference>
<dbReference type="GO" id="GO:0009653">
    <property type="term" value="P:anatomical structure morphogenesis"/>
    <property type="evidence" value="ECO:0007669"/>
    <property type="project" value="UniProtKB-ARBA"/>
</dbReference>
<comment type="caution">
    <text evidence="3">The sequence shown here is derived from an EMBL/GenBank/DDBJ whole genome shotgun (WGS) entry which is preliminary data.</text>
</comment>
<keyword evidence="4" id="KW-1185">Reference proteome</keyword>
<feature type="domain" description="Fibronectin type-III" evidence="2">
    <location>
        <begin position="282"/>
        <end position="377"/>
    </location>
</feature>
<reference evidence="3 4" key="1">
    <citation type="submission" date="2016-03" db="EMBL/GenBank/DDBJ databases">
        <title>EvidentialGene: Evidence-directed Construction of Genes on Genomes.</title>
        <authorList>
            <person name="Gilbert D.G."/>
            <person name="Choi J.-H."/>
            <person name="Mockaitis K."/>
            <person name="Colbourne J."/>
            <person name="Pfrender M."/>
        </authorList>
    </citation>
    <scope>NUCLEOTIDE SEQUENCE [LARGE SCALE GENOMIC DNA]</scope>
    <source>
        <strain evidence="3 4">Xinb3</strain>
        <tissue evidence="3">Complete organism</tissue>
    </source>
</reference>
<evidence type="ECO:0000313" key="3">
    <source>
        <dbReference type="EMBL" id="KZS15141.1"/>
    </source>
</evidence>
<evidence type="ECO:0000313" key="4">
    <source>
        <dbReference type="Proteomes" id="UP000076858"/>
    </source>
</evidence>
<dbReference type="InterPro" id="IPR003961">
    <property type="entry name" value="FN3_dom"/>
</dbReference>
<dbReference type="Gene3D" id="2.60.40.10">
    <property type="entry name" value="Immunoglobulins"/>
    <property type="match status" value="4"/>
</dbReference>
<dbReference type="InterPro" id="IPR013783">
    <property type="entry name" value="Ig-like_fold"/>
</dbReference>
<dbReference type="SMART" id="SM00060">
    <property type="entry name" value="FN3"/>
    <property type="match status" value="2"/>
</dbReference>
<dbReference type="SUPFAM" id="SSF49265">
    <property type="entry name" value="Fibronectin type III"/>
    <property type="match status" value="1"/>
</dbReference>
<accession>A0A164YD89</accession>
<dbReference type="PANTHER" id="PTHR14340:SF9">
    <property type="entry name" value="FIBRONECTIN TYPE-III DOMAIN-CONTAINING PROTEIN"/>
    <property type="match status" value="1"/>
</dbReference>
<dbReference type="OrthoDB" id="504170at2759"/>
<evidence type="ECO:0000259" key="2">
    <source>
        <dbReference type="PROSITE" id="PS50853"/>
    </source>
</evidence>
<dbReference type="CDD" id="cd00063">
    <property type="entry name" value="FN3"/>
    <property type="match status" value="1"/>
</dbReference>
<dbReference type="PRINTS" id="PR00014">
    <property type="entry name" value="FNTYPEIII"/>
</dbReference>
<name>A0A164YD89_9CRUS</name>
<organism evidence="3 4">
    <name type="scientific">Daphnia magna</name>
    <dbReference type="NCBI Taxonomy" id="35525"/>
    <lineage>
        <taxon>Eukaryota</taxon>
        <taxon>Metazoa</taxon>
        <taxon>Ecdysozoa</taxon>
        <taxon>Arthropoda</taxon>
        <taxon>Crustacea</taxon>
        <taxon>Branchiopoda</taxon>
        <taxon>Diplostraca</taxon>
        <taxon>Cladocera</taxon>
        <taxon>Anomopoda</taxon>
        <taxon>Daphniidae</taxon>
        <taxon>Daphnia</taxon>
    </lineage>
</organism>
<dbReference type="InterPro" id="IPR036179">
    <property type="entry name" value="Ig-like_dom_sf"/>
</dbReference>
<dbReference type="PANTHER" id="PTHR14340">
    <property type="entry name" value="MICROFIBRIL-ASSOCIATED GLYCOPROTEIN 3"/>
    <property type="match status" value="1"/>
</dbReference>
<dbReference type="EMBL" id="LRGB01000922">
    <property type="protein sequence ID" value="KZS15141.1"/>
    <property type="molecule type" value="Genomic_DNA"/>
</dbReference>
<dbReference type="Pfam" id="PF00041">
    <property type="entry name" value="fn3"/>
    <property type="match status" value="1"/>
</dbReference>
<protein>
    <recommendedName>
        <fullName evidence="2">Fibronectin type-III domain-containing protein</fullName>
    </recommendedName>
</protein>
<dbReference type="Pfam" id="PF07679">
    <property type="entry name" value="I-set"/>
    <property type="match status" value="1"/>
</dbReference>
<evidence type="ECO:0000256" key="1">
    <source>
        <dbReference type="ARBA" id="ARBA00023319"/>
    </source>
</evidence>
<dbReference type="SUPFAM" id="SSF48726">
    <property type="entry name" value="Immunoglobulin"/>
    <property type="match status" value="2"/>
</dbReference>
<dbReference type="STRING" id="35525.A0A164YD89"/>
<dbReference type="PROSITE" id="PS50853">
    <property type="entry name" value="FN3"/>
    <property type="match status" value="1"/>
</dbReference>
<proteinExistence type="predicted"/>
<dbReference type="AlphaFoldDB" id="A0A164YD89"/>
<dbReference type="GO" id="GO:0030017">
    <property type="term" value="C:sarcomere"/>
    <property type="evidence" value="ECO:0007669"/>
    <property type="project" value="UniProtKB-ARBA"/>
</dbReference>
<feature type="non-terminal residue" evidence="3">
    <location>
        <position position="1"/>
    </location>
</feature>
<dbReference type="GO" id="GO:0030154">
    <property type="term" value="P:cell differentiation"/>
    <property type="evidence" value="ECO:0007669"/>
    <property type="project" value="UniProtKB-ARBA"/>
</dbReference>
<sequence length="427" mass="46946">VVCVDVNKFNKKLKDTVVTEREKLILEVEVADQTASTEFFINGEAIKPSDRIEIKNLGGGKHQLIFNSAELTDEGEIKCKSGRLKSTCHLTVNKGEGKPEINLDTPVEGPSNKMLIVDVPYVVPGVRKSPVEAKLSKDGKSLGVKEVEIIVQEDKAIMKLKKTVRSSSGIYQIKLSNAQGETTKDVFFNIQDVPGSPEDISVHDIFQDSCVLKWKKPKDDGGGWNPVGELPSDQPLSYKCEGLINKKEYKFRVVAVNKMGNSEPGLFPKVVLAKDPWDEPGKPGNAEVVDWDVDHADITWTKPENDGGSPITGYVIEYKEKFGNDWVTAKEFPGDATSGTVTGLKEGTQYEFRIKAINKAGPGEPSEATKPIIAKSRFVKPYIIGDAMKPLVIKKGQIIKFDVKYGGEPEPEASWDLEGKSIKIDGE</sequence>
<dbReference type="FunFam" id="2.60.40.10:FF:000056">
    <property type="entry name" value="twitchin isoform X4"/>
    <property type="match status" value="1"/>
</dbReference>
<dbReference type="InterPro" id="IPR036116">
    <property type="entry name" value="FN3_sf"/>
</dbReference>
<gene>
    <name evidence="3" type="ORF">APZ42_019374</name>
</gene>